<dbReference type="EMBL" id="CACVAZ010000087">
    <property type="protein sequence ID" value="CAA6813770.1"/>
    <property type="molecule type" value="Genomic_DNA"/>
</dbReference>
<feature type="chain" id="PRO_5027729860" evidence="1">
    <location>
        <begin position="23"/>
        <end position="48"/>
    </location>
</feature>
<evidence type="ECO:0000313" key="2">
    <source>
        <dbReference type="EMBL" id="CAA6813770.1"/>
    </source>
</evidence>
<dbReference type="PROSITE" id="PS51257">
    <property type="entry name" value="PROKAR_LIPOPROTEIN"/>
    <property type="match status" value="1"/>
</dbReference>
<protein>
    <submittedName>
        <fullName evidence="2">Uncharacterized protein</fullName>
    </submittedName>
</protein>
<dbReference type="AlphaFoldDB" id="A0A6S6SZ29"/>
<sequence length="48" mass="5704">MKTFFPLMIMSMILLTSCSRLAEKLEVIPDRKSTLEREPFKEFSEDYT</sequence>
<gene>
    <name evidence="2" type="ORF">HELGO_WM41000</name>
</gene>
<reference evidence="2" key="1">
    <citation type="submission" date="2020-01" db="EMBL/GenBank/DDBJ databases">
        <authorList>
            <person name="Meier V. D."/>
            <person name="Meier V D."/>
        </authorList>
    </citation>
    <scope>NUCLEOTIDE SEQUENCE</scope>
    <source>
        <strain evidence="2">HLG_WM_MAG_02</strain>
    </source>
</reference>
<name>A0A6S6SZ29_9BACT</name>
<proteinExistence type="predicted"/>
<evidence type="ECO:0000256" key="1">
    <source>
        <dbReference type="SAM" id="SignalP"/>
    </source>
</evidence>
<feature type="signal peptide" evidence="1">
    <location>
        <begin position="1"/>
        <end position="22"/>
    </location>
</feature>
<accession>A0A6S6SZ29</accession>
<feature type="non-terminal residue" evidence="2">
    <location>
        <position position="48"/>
    </location>
</feature>
<organism evidence="2">
    <name type="scientific">uncultured Sulfurovum sp</name>
    <dbReference type="NCBI Taxonomy" id="269237"/>
    <lineage>
        <taxon>Bacteria</taxon>
        <taxon>Pseudomonadati</taxon>
        <taxon>Campylobacterota</taxon>
        <taxon>Epsilonproteobacteria</taxon>
        <taxon>Campylobacterales</taxon>
        <taxon>Sulfurovaceae</taxon>
        <taxon>Sulfurovum</taxon>
        <taxon>environmental samples</taxon>
    </lineage>
</organism>
<keyword evidence="1" id="KW-0732">Signal</keyword>